<evidence type="ECO:0000256" key="1">
    <source>
        <dbReference type="SAM" id="MobiDB-lite"/>
    </source>
</evidence>
<dbReference type="HOGENOM" id="CLU_1023254_0_0_1"/>
<dbReference type="EMBL" id="KL142386">
    <property type="protein sequence ID" value="KDR73387.1"/>
    <property type="molecule type" value="Genomic_DNA"/>
</dbReference>
<proteinExistence type="predicted"/>
<organism evidence="2 3">
    <name type="scientific">Galerina marginata (strain CBS 339.88)</name>
    <dbReference type="NCBI Taxonomy" id="685588"/>
    <lineage>
        <taxon>Eukaryota</taxon>
        <taxon>Fungi</taxon>
        <taxon>Dikarya</taxon>
        <taxon>Basidiomycota</taxon>
        <taxon>Agaricomycotina</taxon>
        <taxon>Agaricomycetes</taxon>
        <taxon>Agaricomycetidae</taxon>
        <taxon>Agaricales</taxon>
        <taxon>Agaricineae</taxon>
        <taxon>Strophariaceae</taxon>
        <taxon>Galerina</taxon>
    </lineage>
</organism>
<evidence type="ECO:0000313" key="3">
    <source>
        <dbReference type="Proteomes" id="UP000027222"/>
    </source>
</evidence>
<protein>
    <submittedName>
        <fullName evidence="2">Uncharacterized protein</fullName>
    </submittedName>
</protein>
<feature type="region of interest" description="Disordered" evidence="1">
    <location>
        <begin position="70"/>
        <end position="94"/>
    </location>
</feature>
<reference evidence="3" key="1">
    <citation type="journal article" date="2014" name="Proc. Natl. Acad. Sci. U.S.A.">
        <title>Extensive sampling of basidiomycete genomes demonstrates inadequacy of the white-rot/brown-rot paradigm for wood decay fungi.</title>
        <authorList>
            <person name="Riley R."/>
            <person name="Salamov A.A."/>
            <person name="Brown D.W."/>
            <person name="Nagy L.G."/>
            <person name="Floudas D."/>
            <person name="Held B.W."/>
            <person name="Levasseur A."/>
            <person name="Lombard V."/>
            <person name="Morin E."/>
            <person name="Otillar R."/>
            <person name="Lindquist E.A."/>
            <person name="Sun H."/>
            <person name="LaButti K.M."/>
            <person name="Schmutz J."/>
            <person name="Jabbour D."/>
            <person name="Luo H."/>
            <person name="Baker S.E."/>
            <person name="Pisabarro A.G."/>
            <person name="Walton J.D."/>
            <person name="Blanchette R.A."/>
            <person name="Henrissat B."/>
            <person name="Martin F."/>
            <person name="Cullen D."/>
            <person name="Hibbett D.S."/>
            <person name="Grigoriev I.V."/>
        </authorList>
    </citation>
    <scope>NUCLEOTIDE SEQUENCE [LARGE SCALE GENOMIC DNA]</scope>
    <source>
        <strain evidence="3">CBS 339.88</strain>
    </source>
</reference>
<dbReference type="Proteomes" id="UP000027222">
    <property type="component" value="Unassembled WGS sequence"/>
</dbReference>
<gene>
    <name evidence="2" type="ORF">GALMADRAFT_212786</name>
</gene>
<dbReference type="AlphaFoldDB" id="A0A067STK8"/>
<name>A0A067STK8_GALM3</name>
<evidence type="ECO:0000313" key="2">
    <source>
        <dbReference type="EMBL" id="KDR73387.1"/>
    </source>
</evidence>
<keyword evidence="3" id="KW-1185">Reference proteome</keyword>
<accession>A0A067STK8</accession>
<sequence>MDWGVAVAHLTQVRFRWASQSIVATTTVIVQTGKTKKKRTQNLKKTTFNVHTKDNLVQPRSRLQAPYSSIQMRGRRAEGISSPTCTGHGGEESADDAGIVRELGTPPANFFVSGIEGTSGVDGSGDAREGPFAPTQKTGLRKASTSPVWMTIQHGRPRSTAGRPQPKRSTQGFINSCIFAICDLGIEVEVSIEIDELGDGNGNGKEVPSFADAKESVILEGSLLRVLVLEKKGYWACRSLGLSSERMAIRIPNKDGLHGAGHRQEHMGELRP</sequence>